<gene>
    <name evidence="2" type="ORF">D5H75_40040</name>
</gene>
<proteinExistence type="predicted"/>
<evidence type="ECO:0000313" key="2">
    <source>
        <dbReference type="EMBL" id="RJL19719.1"/>
    </source>
</evidence>
<accession>A0A3A4A0I9</accession>
<organism evidence="2 3">
    <name type="scientific">Bailinhaonella thermotolerans</name>
    <dbReference type="NCBI Taxonomy" id="1070861"/>
    <lineage>
        <taxon>Bacteria</taxon>
        <taxon>Bacillati</taxon>
        <taxon>Actinomycetota</taxon>
        <taxon>Actinomycetes</taxon>
        <taxon>Streptosporangiales</taxon>
        <taxon>Streptosporangiaceae</taxon>
        <taxon>Bailinhaonella</taxon>
    </lineage>
</organism>
<evidence type="ECO:0000313" key="3">
    <source>
        <dbReference type="Proteomes" id="UP000265768"/>
    </source>
</evidence>
<dbReference type="Proteomes" id="UP000265768">
    <property type="component" value="Unassembled WGS sequence"/>
</dbReference>
<sequence>METNGHPVTEPAPHPAPQAAPHPAGLPRPYIPPPSPATPASAPRRAELMVSDRALYGTHAMAFLRPGDKFKINNSPLRERVLQVVEAAPSAVLPGFVRLLVAEHDEPLTLPAASPVDLVSAPREHTVRCVECGRAETITLDAAEWGTPIKYRCPCPAPAADPHAA</sequence>
<comment type="caution">
    <text evidence="2">The sequence shown here is derived from an EMBL/GenBank/DDBJ whole genome shotgun (WGS) entry which is preliminary data.</text>
</comment>
<name>A0A3A4A0I9_9ACTN</name>
<dbReference type="AlphaFoldDB" id="A0A3A4A0I9"/>
<keyword evidence="3" id="KW-1185">Reference proteome</keyword>
<protein>
    <submittedName>
        <fullName evidence="2">Uncharacterized protein</fullName>
    </submittedName>
</protein>
<dbReference type="EMBL" id="QZEY01000035">
    <property type="protein sequence ID" value="RJL19719.1"/>
    <property type="molecule type" value="Genomic_DNA"/>
</dbReference>
<evidence type="ECO:0000256" key="1">
    <source>
        <dbReference type="SAM" id="MobiDB-lite"/>
    </source>
</evidence>
<feature type="compositionally biased region" description="Pro residues" evidence="1">
    <location>
        <begin position="10"/>
        <end position="37"/>
    </location>
</feature>
<reference evidence="2 3" key="1">
    <citation type="submission" date="2018-09" db="EMBL/GenBank/DDBJ databases">
        <title>YIM 75507 draft genome.</title>
        <authorList>
            <person name="Tang S."/>
            <person name="Feng Y."/>
        </authorList>
    </citation>
    <scope>NUCLEOTIDE SEQUENCE [LARGE SCALE GENOMIC DNA]</scope>
    <source>
        <strain evidence="2 3">YIM 75507</strain>
    </source>
</reference>
<feature type="region of interest" description="Disordered" evidence="1">
    <location>
        <begin position="1"/>
        <end position="44"/>
    </location>
</feature>
<dbReference type="RefSeq" id="WP_119931864.1">
    <property type="nucleotide sequence ID" value="NZ_QZEY01000035.1"/>
</dbReference>